<dbReference type="PANTHER" id="PTHR12021:SF3">
    <property type="entry name" value="THYMOSIN BETA-4-LIKE"/>
    <property type="match status" value="1"/>
</dbReference>
<feature type="region of interest" description="Disordered" evidence="7">
    <location>
        <begin position="23"/>
        <end position="57"/>
    </location>
</feature>
<comment type="similarity">
    <text evidence="2">Belongs to the thymosin beta family.</text>
</comment>
<comment type="subcellular location">
    <subcellularLocation>
        <location evidence="1">Cytoplasm</location>
        <location evidence="1">Cytoskeleton</location>
    </subcellularLocation>
</comment>
<dbReference type="GO" id="GO:0005856">
    <property type="term" value="C:cytoskeleton"/>
    <property type="evidence" value="ECO:0007669"/>
    <property type="project" value="UniProtKB-SubCell"/>
</dbReference>
<dbReference type="PROSITE" id="PS00500">
    <property type="entry name" value="THYMOSIN_B4"/>
    <property type="match status" value="1"/>
</dbReference>
<dbReference type="SMART" id="SM00152">
    <property type="entry name" value="THY"/>
    <property type="match status" value="1"/>
</dbReference>
<evidence type="ECO:0000256" key="3">
    <source>
        <dbReference type="ARBA" id="ARBA00022490"/>
    </source>
</evidence>
<dbReference type="InParanoid" id="A0A663FDT8"/>
<dbReference type="GO" id="GO:0007015">
    <property type="term" value="P:actin filament organization"/>
    <property type="evidence" value="ECO:0007669"/>
    <property type="project" value="InterPro"/>
</dbReference>
<dbReference type="Gene3D" id="1.20.5.520">
    <property type="entry name" value="Single helix bin"/>
    <property type="match status" value="1"/>
</dbReference>
<evidence type="ECO:0000256" key="4">
    <source>
        <dbReference type="ARBA" id="ARBA00023203"/>
    </source>
</evidence>
<dbReference type="AlphaFoldDB" id="A0A663FDT8"/>
<accession>A0A663FDT8</accession>
<dbReference type="Pfam" id="PF01290">
    <property type="entry name" value="Thymosin"/>
    <property type="match status" value="1"/>
</dbReference>
<sequence length="57" mass="6580">PIEPATGILRPIMSDKPDFAEIETFDKTKLKKTETREKNPLPTKESNKQVGTYHPRR</sequence>
<keyword evidence="9" id="KW-1185">Reference proteome</keyword>
<dbReference type="Proteomes" id="UP000472275">
    <property type="component" value="Chromosome 22"/>
</dbReference>
<comment type="function">
    <text evidence="6">Plays an important role in the organization of the cytoskeleton. Binds to and sequesters actin monomers (G actin) and therefore inhibits actin polymerization.</text>
</comment>
<evidence type="ECO:0000256" key="7">
    <source>
        <dbReference type="SAM" id="MobiDB-lite"/>
    </source>
</evidence>
<keyword evidence="5" id="KW-0206">Cytoskeleton</keyword>
<dbReference type="GO" id="GO:0030334">
    <property type="term" value="P:regulation of cell migration"/>
    <property type="evidence" value="ECO:0007669"/>
    <property type="project" value="TreeGrafter"/>
</dbReference>
<dbReference type="GO" id="GO:0003785">
    <property type="term" value="F:actin monomer binding"/>
    <property type="evidence" value="ECO:0007669"/>
    <property type="project" value="InterPro"/>
</dbReference>
<name>A0A663FDT8_AQUCH</name>
<evidence type="ECO:0008006" key="10">
    <source>
        <dbReference type="Google" id="ProtNLM"/>
    </source>
</evidence>
<evidence type="ECO:0000256" key="6">
    <source>
        <dbReference type="ARBA" id="ARBA00025497"/>
    </source>
</evidence>
<dbReference type="InterPro" id="IPR038386">
    <property type="entry name" value="Beta-thymosin_sf"/>
</dbReference>
<feature type="compositionally biased region" description="Basic and acidic residues" evidence="7">
    <location>
        <begin position="23"/>
        <end position="39"/>
    </location>
</feature>
<dbReference type="GO" id="GO:0005737">
    <property type="term" value="C:cytoplasm"/>
    <property type="evidence" value="ECO:0007669"/>
    <property type="project" value="TreeGrafter"/>
</dbReference>
<dbReference type="PANTHER" id="PTHR12021">
    <property type="entry name" value="THYMOSIN BETA"/>
    <property type="match status" value="1"/>
</dbReference>
<evidence type="ECO:0000313" key="8">
    <source>
        <dbReference type="Ensembl" id="ENSACCP00020022976.1"/>
    </source>
</evidence>
<keyword evidence="3" id="KW-0963">Cytoplasm</keyword>
<evidence type="ECO:0000313" key="9">
    <source>
        <dbReference type="Proteomes" id="UP000472275"/>
    </source>
</evidence>
<evidence type="ECO:0000256" key="1">
    <source>
        <dbReference type="ARBA" id="ARBA00004245"/>
    </source>
</evidence>
<dbReference type="Ensembl" id="ENSACCT00020023988.1">
    <property type="protein sequence ID" value="ENSACCP00020022976.1"/>
    <property type="gene ID" value="ENSACCG00020015796.1"/>
</dbReference>
<dbReference type="CDD" id="cd22059">
    <property type="entry name" value="WH2_BetaT"/>
    <property type="match status" value="1"/>
</dbReference>
<evidence type="ECO:0000256" key="5">
    <source>
        <dbReference type="ARBA" id="ARBA00023212"/>
    </source>
</evidence>
<proteinExistence type="inferred from homology"/>
<keyword evidence="4" id="KW-0009">Actin-binding</keyword>
<reference evidence="8" key="2">
    <citation type="submission" date="2025-09" db="UniProtKB">
        <authorList>
            <consortium name="Ensembl"/>
        </authorList>
    </citation>
    <scope>IDENTIFICATION</scope>
</reference>
<reference evidence="8" key="1">
    <citation type="submission" date="2025-08" db="UniProtKB">
        <authorList>
            <consortium name="Ensembl"/>
        </authorList>
    </citation>
    <scope>IDENTIFICATION</scope>
</reference>
<protein>
    <recommendedName>
        <fullName evidence="10">Thymosin beta</fullName>
    </recommendedName>
</protein>
<dbReference type="InterPro" id="IPR001152">
    <property type="entry name" value="Beta-thymosin"/>
</dbReference>
<organism evidence="8 9">
    <name type="scientific">Aquila chrysaetos chrysaetos</name>
    <dbReference type="NCBI Taxonomy" id="223781"/>
    <lineage>
        <taxon>Eukaryota</taxon>
        <taxon>Metazoa</taxon>
        <taxon>Chordata</taxon>
        <taxon>Craniata</taxon>
        <taxon>Vertebrata</taxon>
        <taxon>Euteleostomi</taxon>
        <taxon>Archelosauria</taxon>
        <taxon>Archosauria</taxon>
        <taxon>Dinosauria</taxon>
        <taxon>Saurischia</taxon>
        <taxon>Theropoda</taxon>
        <taxon>Coelurosauria</taxon>
        <taxon>Aves</taxon>
        <taxon>Neognathae</taxon>
        <taxon>Neoaves</taxon>
        <taxon>Telluraves</taxon>
        <taxon>Accipitrimorphae</taxon>
        <taxon>Accipitriformes</taxon>
        <taxon>Accipitridae</taxon>
        <taxon>Accipitrinae</taxon>
        <taxon>Aquila</taxon>
    </lineage>
</organism>
<dbReference type="FunFam" id="1.20.5.520:FF:000001">
    <property type="entry name" value="Thymosin beta"/>
    <property type="match status" value="1"/>
</dbReference>
<evidence type="ECO:0000256" key="2">
    <source>
        <dbReference type="ARBA" id="ARBA00009511"/>
    </source>
</evidence>
<dbReference type="GeneTree" id="ENSGT01150000287088"/>